<evidence type="ECO:0000256" key="2">
    <source>
        <dbReference type="ARBA" id="ARBA00023295"/>
    </source>
</evidence>
<sequence>MKIFSKINIPSISFLYNKESSEEFIKKSTQKLITEKITSGFIYRQTIFNSATDVKITIFTRTFDDFPDAVEWITEIENCGDRKTSIIEDIMPLDMMIPAEKDEKILLHHAKGSQCRMDDFLPLTTELFPSSKVILAPEGGRSSNGVLPFMNVQKSGCGIILGVGWSGQWKAEFNRDDSGIHIKAGMEKTHLFLHPGEKIRTPSILIIEWNGDDFEKGNNLLRQLLLKHYIPKIKGKPVNPPAAQCLQSYFYLTGKAGETIEMTALKKAATIGIDTYWIDACWYGGKGDWWQEVGSWVINEEKFPNGLKPIADASHKAGMKFLLWFEPERVRKNSIIHKEHPEFLLINKEDSGNFLLNLGMPEALNYIKNLVSDYISNIGIDIYRQDFNIDPLPYWRAADADDRQGITEIRYIEGLYKLWDELIQQHPNIAIDNCSSGGRRIDLETISRSLPLWPSDFLDICGLNTGHGVYTGSQCIKAGLARWIPLFGGGAWNFTPYGFRSVIIGGFTFGFNIDDKYFPSDDEKKIKTWEYILSHGKTLLDNDFPLDLVKSAINEWKTIKEFFTGNFYLLLPLTISYHDWCAWQFHREDLDSGIAVFFRRHESPFPAIETSLREVKPDQDYDVSISPDFTEKPRKRIKGQKLLNLKITIRQSPGSVLLRYSHIK</sequence>
<dbReference type="InterPro" id="IPR038417">
    <property type="entry name" value="Alpga-gal_N_sf"/>
</dbReference>
<dbReference type="SUPFAM" id="SSF51445">
    <property type="entry name" value="(Trans)glycosidases"/>
    <property type="match status" value="1"/>
</dbReference>
<dbReference type="InterPro" id="IPR002252">
    <property type="entry name" value="Glyco_hydro_36"/>
</dbReference>
<comment type="caution">
    <text evidence="3">The sequence shown here is derived from an EMBL/GenBank/DDBJ whole genome shotgun (WGS) entry which is preliminary data.</text>
</comment>
<dbReference type="InterPro" id="IPR017853">
    <property type="entry name" value="GH"/>
</dbReference>
<dbReference type="Gene3D" id="3.20.20.70">
    <property type="entry name" value="Aldolase class I"/>
    <property type="match status" value="1"/>
</dbReference>
<dbReference type="Gene3D" id="2.70.98.60">
    <property type="entry name" value="alpha-galactosidase from lactobacil brevis"/>
    <property type="match status" value="1"/>
</dbReference>
<name>A0A1V6CBE0_UNCT6</name>
<evidence type="ECO:0000313" key="3">
    <source>
        <dbReference type="EMBL" id="OQB74203.1"/>
    </source>
</evidence>
<keyword evidence="1 3" id="KW-0378">Hydrolase</keyword>
<proteinExistence type="predicted"/>
<dbReference type="AlphaFoldDB" id="A0A1V6CBE0"/>
<accession>A0A1V6CBE0</accession>
<dbReference type="GO" id="GO:0004557">
    <property type="term" value="F:alpha-galactosidase activity"/>
    <property type="evidence" value="ECO:0007669"/>
    <property type="project" value="UniProtKB-EC"/>
</dbReference>
<dbReference type="PRINTS" id="PR00743">
    <property type="entry name" value="GLHYDRLASE36"/>
</dbReference>
<organism evidence="3">
    <name type="scientific">candidate division TA06 bacterium ADurb.Bin131</name>
    <dbReference type="NCBI Taxonomy" id="1852827"/>
    <lineage>
        <taxon>Bacteria</taxon>
        <taxon>Bacteria division TA06</taxon>
    </lineage>
</organism>
<gene>
    <name evidence="3" type="primary">rafA</name>
    <name evidence="3" type="ORF">BWX89_00610</name>
</gene>
<dbReference type="EC" id="3.2.1.22" evidence="3"/>
<dbReference type="PANTHER" id="PTHR43053">
    <property type="entry name" value="GLYCOSIDASE FAMILY 31"/>
    <property type="match status" value="1"/>
</dbReference>
<protein>
    <submittedName>
        <fullName evidence="3">Alpha-galactosidase</fullName>
        <ecNumber evidence="3">3.2.1.22</ecNumber>
    </submittedName>
</protein>
<dbReference type="CDD" id="cd14791">
    <property type="entry name" value="GH36"/>
    <property type="match status" value="1"/>
</dbReference>
<dbReference type="EMBL" id="MWDQ01000048">
    <property type="protein sequence ID" value="OQB74203.1"/>
    <property type="molecule type" value="Genomic_DNA"/>
</dbReference>
<dbReference type="Pfam" id="PF02065">
    <property type="entry name" value="Melibiase"/>
    <property type="match status" value="1"/>
</dbReference>
<keyword evidence="2 3" id="KW-0326">Glycosidase</keyword>
<dbReference type="Proteomes" id="UP000485562">
    <property type="component" value="Unassembled WGS sequence"/>
</dbReference>
<evidence type="ECO:0000256" key="1">
    <source>
        <dbReference type="ARBA" id="ARBA00022801"/>
    </source>
</evidence>
<dbReference type="InterPro" id="IPR050985">
    <property type="entry name" value="Alpha-glycosidase_related"/>
</dbReference>
<dbReference type="InterPro" id="IPR013785">
    <property type="entry name" value="Aldolase_TIM"/>
</dbReference>
<dbReference type="GO" id="GO:0016052">
    <property type="term" value="P:carbohydrate catabolic process"/>
    <property type="evidence" value="ECO:0007669"/>
    <property type="project" value="InterPro"/>
</dbReference>
<reference evidence="3" key="1">
    <citation type="submission" date="2017-02" db="EMBL/GenBank/DDBJ databases">
        <title>Delving into the versatile metabolic prowess of the omnipresent phylum Bacteroidetes.</title>
        <authorList>
            <person name="Nobu M.K."/>
            <person name="Mei R."/>
            <person name="Narihiro T."/>
            <person name="Kuroda K."/>
            <person name="Liu W.-T."/>
        </authorList>
    </citation>
    <scope>NUCLEOTIDE SEQUENCE</scope>
    <source>
        <strain evidence="3">ADurb.Bin131</strain>
    </source>
</reference>
<dbReference type="PANTHER" id="PTHR43053:SF3">
    <property type="entry name" value="ALPHA-GALACTOSIDASE C-RELATED"/>
    <property type="match status" value="1"/>
</dbReference>